<name>A0A0M7BF09_9RHOB</name>
<evidence type="ECO:0000256" key="3">
    <source>
        <dbReference type="ARBA" id="ARBA00022475"/>
    </source>
</evidence>
<evidence type="ECO:0000256" key="1">
    <source>
        <dbReference type="ARBA" id="ARBA00004429"/>
    </source>
</evidence>
<dbReference type="PANTHER" id="PTHR35011">
    <property type="entry name" value="2,3-DIKETO-L-GULONATE TRAP TRANSPORTER SMALL PERMEASE PROTEIN YIAM"/>
    <property type="match status" value="1"/>
</dbReference>
<evidence type="ECO:0000256" key="5">
    <source>
        <dbReference type="ARBA" id="ARBA00022692"/>
    </source>
</evidence>
<keyword evidence="2 9" id="KW-0813">Transport</keyword>
<dbReference type="EMBL" id="CYPR01000213">
    <property type="protein sequence ID" value="CUH40503.1"/>
    <property type="molecule type" value="Genomic_DNA"/>
</dbReference>
<dbReference type="GO" id="GO:0015740">
    <property type="term" value="P:C4-dicarboxylate transport"/>
    <property type="evidence" value="ECO:0007669"/>
    <property type="project" value="TreeGrafter"/>
</dbReference>
<keyword evidence="5 9" id="KW-0812">Transmembrane</keyword>
<evidence type="ECO:0000256" key="9">
    <source>
        <dbReference type="RuleBase" id="RU369079"/>
    </source>
</evidence>
<keyword evidence="12" id="KW-1185">Reference proteome</keyword>
<evidence type="ECO:0000256" key="7">
    <source>
        <dbReference type="ARBA" id="ARBA00023136"/>
    </source>
</evidence>
<keyword evidence="3" id="KW-1003">Cell membrane</keyword>
<evidence type="ECO:0000256" key="8">
    <source>
        <dbReference type="ARBA" id="ARBA00038436"/>
    </source>
</evidence>
<comment type="subunit">
    <text evidence="9">The complex comprises the extracytoplasmic solute receptor protein and the two transmembrane proteins.</text>
</comment>
<feature type="transmembrane region" description="Helical" evidence="9">
    <location>
        <begin position="42"/>
        <end position="63"/>
    </location>
</feature>
<proteinExistence type="inferred from homology"/>
<dbReference type="InterPro" id="IPR055348">
    <property type="entry name" value="DctQ"/>
</dbReference>
<feature type="transmembrane region" description="Helical" evidence="9">
    <location>
        <begin position="126"/>
        <end position="145"/>
    </location>
</feature>
<feature type="transmembrane region" description="Helical" evidence="9">
    <location>
        <begin position="84"/>
        <end position="104"/>
    </location>
</feature>
<dbReference type="OrthoDB" id="6385730at2"/>
<reference evidence="11 12" key="1">
    <citation type="submission" date="2015-09" db="EMBL/GenBank/DDBJ databases">
        <authorList>
            <person name="Jackson K.R."/>
            <person name="Lunt B.L."/>
            <person name="Fisher J.N.B."/>
            <person name="Gardner A.V."/>
            <person name="Bailey M.E."/>
            <person name="Deus L.M."/>
            <person name="Earl A.S."/>
            <person name="Gibby P.D."/>
            <person name="Hartmann K.A."/>
            <person name="Liu J.E."/>
            <person name="Manci A.M."/>
            <person name="Nielsen D.A."/>
            <person name="Solomon M.B."/>
            <person name="Breakwell D.P."/>
            <person name="Burnett S.H."/>
            <person name="Grose J.H."/>
        </authorList>
    </citation>
    <scope>NUCLEOTIDE SEQUENCE [LARGE SCALE GENOMIC DNA]</scope>
    <source>
        <strain evidence="11 12">CECT 7799</strain>
    </source>
</reference>
<sequence>MLRWIERFLLDLAAVAIVALGLLITVSVVLRTFFNSGVPDTVVLVAELMVAAIVLPLAATVAARANIVVEVLSQHFSRRLQDALVIFGGIVGLLALLPLIWAGWKEAHSVIESGSFFFGQLNLPKWPGRILFLLGLAACWLRLFVQVAQDILTFARGERIDLETGTNFMQEDA</sequence>
<feature type="transmembrane region" description="Helical" evidence="9">
    <location>
        <begin position="12"/>
        <end position="30"/>
    </location>
</feature>
<organism evidence="11 12">
    <name type="scientific">Jannaschia seosinensis</name>
    <dbReference type="NCBI Taxonomy" id="313367"/>
    <lineage>
        <taxon>Bacteria</taxon>
        <taxon>Pseudomonadati</taxon>
        <taxon>Pseudomonadota</taxon>
        <taxon>Alphaproteobacteria</taxon>
        <taxon>Rhodobacterales</taxon>
        <taxon>Roseobacteraceae</taxon>
        <taxon>Jannaschia</taxon>
    </lineage>
</organism>
<accession>A0A0M7BF09</accession>
<dbReference type="InterPro" id="IPR007387">
    <property type="entry name" value="TRAP_DctQ"/>
</dbReference>
<dbReference type="Pfam" id="PF04290">
    <property type="entry name" value="DctQ"/>
    <property type="match status" value="1"/>
</dbReference>
<dbReference type="RefSeq" id="WP_055664538.1">
    <property type="nucleotide sequence ID" value="NZ_CYPR01000213.1"/>
</dbReference>
<dbReference type="GO" id="GO:0005886">
    <property type="term" value="C:plasma membrane"/>
    <property type="evidence" value="ECO:0007669"/>
    <property type="project" value="UniProtKB-SubCell"/>
</dbReference>
<keyword evidence="6 9" id="KW-1133">Transmembrane helix</keyword>
<evidence type="ECO:0000256" key="4">
    <source>
        <dbReference type="ARBA" id="ARBA00022519"/>
    </source>
</evidence>
<evidence type="ECO:0000256" key="6">
    <source>
        <dbReference type="ARBA" id="ARBA00022989"/>
    </source>
</evidence>
<dbReference type="Proteomes" id="UP000049455">
    <property type="component" value="Unassembled WGS sequence"/>
</dbReference>
<protein>
    <recommendedName>
        <fullName evidence="9">TRAP transporter small permease protein</fullName>
    </recommendedName>
</protein>
<dbReference type="PANTHER" id="PTHR35011:SF10">
    <property type="entry name" value="TRAP TRANSPORTER SMALL PERMEASE PROTEIN"/>
    <property type="match status" value="1"/>
</dbReference>
<evidence type="ECO:0000313" key="12">
    <source>
        <dbReference type="Proteomes" id="UP000049455"/>
    </source>
</evidence>
<comment type="function">
    <text evidence="9">Part of the tripartite ATP-independent periplasmic (TRAP) transport system.</text>
</comment>
<comment type="subcellular location">
    <subcellularLocation>
        <location evidence="1 9">Cell inner membrane</location>
        <topology evidence="1 9">Multi-pass membrane protein</topology>
    </subcellularLocation>
</comment>
<dbReference type="GO" id="GO:0022857">
    <property type="term" value="F:transmembrane transporter activity"/>
    <property type="evidence" value="ECO:0007669"/>
    <property type="project" value="UniProtKB-UniRule"/>
</dbReference>
<gene>
    <name evidence="11" type="ORF">JSE7799_03237</name>
</gene>
<dbReference type="AlphaFoldDB" id="A0A0M7BF09"/>
<feature type="domain" description="Tripartite ATP-independent periplasmic transporters DctQ component" evidence="10">
    <location>
        <begin position="22"/>
        <end position="151"/>
    </location>
</feature>
<keyword evidence="7 9" id="KW-0472">Membrane</keyword>
<evidence type="ECO:0000256" key="2">
    <source>
        <dbReference type="ARBA" id="ARBA00022448"/>
    </source>
</evidence>
<comment type="similarity">
    <text evidence="8 9">Belongs to the TRAP transporter small permease family.</text>
</comment>
<evidence type="ECO:0000259" key="10">
    <source>
        <dbReference type="Pfam" id="PF04290"/>
    </source>
</evidence>
<evidence type="ECO:0000313" key="11">
    <source>
        <dbReference type="EMBL" id="CUH40503.1"/>
    </source>
</evidence>
<dbReference type="STRING" id="313367.JSE7799_03237"/>
<keyword evidence="4 9" id="KW-0997">Cell inner membrane</keyword>